<evidence type="ECO:0000313" key="2">
    <source>
        <dbReference type="Proteomes" id="UP000663992"/>
    </source>
</evidence>
<comment type="caution">
    <text evidence="1">The sequence shown here is derived from an EMBL/GenBank/DDBJ whole genome shotgun (WGS) entry which is preliminary data.</text>
</comment>
<proteinExistence type="predicted"/>
<dbReference type="InterPro" id="IPR050767">
    <property type="entry name" value="Sel1_AlgK"/>
</dbReference>
<sequence>MQSSEAQTVRDSGIAMYKQGYWIKSQPFLRIAAEAGDRDAQYYLGEALRLSKRYMTAEAQKWYEAAAEQGDVYAMLRLASSSDLCRTLETCTQDADYWQRRAYETALKRAEQGDASAMGEMYSVTGELSWLKKAAEAGSADDQDLLAHLYKEGEGWFFWPGARQEAVEKWFKAAAEGGHAPAMMQVAEICYAKGDLEGARIWLRRSTEAGYVRALYSYASYIAHEPDQLGYPYDPVKAYALFSLIAEIDSQDENDKEALRQLGSKLKPEQLNEAKVFAEEWKRTHPPLSHFDPRFGF</sequence>
<keyword evidence="2" id="KW-1185">Reference proteome</keyword>
<dbReference type="InterPro" id="IPR011990">
    <property type="entry name" value="TPR-like_helical_dom_sf"/>
</dbReference>
<dbReference type="PANTHER" id="PTHR11102">
    <property type="entry name" value="SEL-1-LIKE PROTEIN"/>
    <property type="match status" value="1"/>
</dbReference>
<name>A0ABS3D1R2_9ALTE</name>
<protein>
    <submittedName>
        <fullName evidence="1">Sel1 repeat family protein</fullName>
    </submittedName>
</protein>
<reference evidence="1 2" key="1">
    <citation type="submission" date="2021-03" db="EMBL/GenBank/DDBJ databases">
        <title>novel species isolated from a fishpond in China.</title>
        <authorList>
            <person name="Lu H."/>
            <person name="Cai Z."/>
        </authorList>
    </citation>
    <scope>NUCLEOTIDE SEQUENCE [LARGE SCALE GENOMIC DNA]</scope>
    <source>
        <strain evidence="1 2">Y57</strain>
    </source>
</reference>
<dbReference type="EMBL" id="JAFKCS010000090">
    <property type="protein sequence ID" value="MBN7822535.1"/>
    <property type="molecule type" value="Genomic_DNA"/>
</dbReference>
<organism evidence="1 2">
    <name type="scientific">Bowmanella yangjiangensis</name>
    <dbReference type="NCBI Taxonomy" id="2811230"/>
    <lineage>
        <taxon>Bacteria</taxon>
        <taxon>Pseudomonadati</taxon>
        <taxon>Pseudomonadota</taxon>
        <taxon>Gammaproteobacteria</taxon>
        <taxon>Alteromonadales</taxon>
        <taxon>Alteromonadaceae</taxon>
        <taxon>Bowmanella</taxon>
    </lineage>
</organism>
<dbReference type="SUPFAM" id="SSF81901">
    <property type="entry name" value="HCP-like"/>
    <property type="match status" value="1"/>
</dbReference>
<dbReference type="Proteomes" id="UP000663992">
    <property type="component" value="Unassembled WGS sequence"/>
</dbReference>
<dbReference type="Gene3D" id="1.25.40.10">
    <property type="entry name" value="Tetratricopeptide repeat domain"/>
    <property type="match status" value="1"/>
</dbReference>
<accession>A0ABS3D1R2</accession>
<dbReference type="PANTHER" id="PTHR11102:SF160">
    <property type="entry name" value="ERAD-ASSOCIATED E3 UBIQUITIN-PROTEIN LIGASE COMPONENT HRD3"/>
    <property type="match status" value="1"/>
</dbReference>
<dbReference type="RefSeq" id="WP_206596449.1">
    <property type="nucleotide sequence ID" value="NZ_JAFKCS010000090.1"/>
</dbReference>
<evidence type="ECO:0000313" key="1">
    <source>
        <dbReference type="EMBL" id="MBN7822535.1"/>
    </source>
</evidence>
<gene>
    <name evidence="1" type="ORF">J0A65_21920</name>
</gene>